<keyword evidence="2" id="KW-0238">DNA-binding</keyword>
<organism evidence="5 6">
    <name type="scientific">Mixta theicola</name>
    <dbReference type="NCBI Taxonomy" id="1458355"/>
    <lineage>
        <taxon>Bacteria</taxon>
        <taxon>Pseudomonadati</taxon>
        <taxon>Pseudomonadota</taxon>
        <taxon>Gammaproteobacteria</taxon>
        <taxon>Enterobacterales</taxon>
        <taxon>Erwiniaceae</taxon>
        <taxon>Mixta</taxon>
    </lineage>
</organism>
<dbReference type="PROSITE" id="PS00041">
    <property type="entry name" value="HTH_ARAC_FAMILY_1"/>
    <property type="match status" value="1"/>
</dbReference>
<evidence type="ECO:0000259" key="4">
    <source>
        <dbReference type="PROSITE" id="PS01124"/>
    </source>
</evidence>
<dbReference type="PANTHER" id="PTHR47504">
    <property type="entry name" value="RIGHT ORIGIN-BINDING PROTEIN"/>
    <property type="match status" value="1"/>
</dbReference>
<dbReference type="Proteomes" id="UP000236345">
    <property type="component" value="Unassembled WGS sequence"/>
</dbReference>
<keyword evidence="3" id="KW-0804">Transcription</keyword>
<keyword evidence="1" id="KW-0805">Transcription regulation</keyword>
<dbReference type="InterPro" id="IPR018060">
    <property type="entry name" value="HTH_AraC"/>
</dbReference>
<keyword evidence="6" id="KW-1185">Reference proteome</keyword>
<protein>
    <recommendedName>
        <fullName evidence="4">HTH araC/xylS-type domain-containing protein</fullName>
    </recommendedName>
</protein>
<dbReference type="SMART" id="SM00342">
    <property type="entry name" value="HTH_ARAC"/>
    <property type="match status" value="1"/>
</dbReference>
<dbReference type="PANTHER" id="PTHR47504:SF5">
    <property type="entry name" value="RIGHT ORIGIN-BINDING PROTEIN"/>
    <property type="match status" value="1"/>
</dbReference>
<accession>A0A2K1Q522</accession>
<dbReference type="InterPro" id="IPR011256">
    <property type="entry name" value="Reg_factor_effector_dom_sf"/>
</dbReference>
<dbReference type="InterPro" id="IPR009057">
    <property type="entry name" value="Homeodomain-like_sf"/>
</dbReference>
<sequence length="301" mass="34795">MRALTNPAPCYSERKIVRKFTLELLHWIEQNLGSSLTIQKIYRKSGYSKWHIQRLFREETGMPLATYIRNRRLARAAQVLKLTNMPIIEIAEALGFGTQQAFTRVFSRHFRTPPRVYRDSRMWNFTGIIPSSTMVRHPLPPPDYVSLDISLSHHHSFTNDVDFHSIECMSDKITRLSNLEMTMLEQAETIYSVVHCEPVGRFGDARLNMLLCDTTHSDELESIRMAGSYLKFNLLGSYDEFRHMISTIYHFELPLREEVRSEGPDLLEIKSIKTSNGYSYFSGCYYIPVASKNSSPDSAVH</sequence>
<comment type="caution">
    <text evidence="5">The sequence shown here is derived from an EMBL/GenBank/DDBJ whole genome shotgun (WGS) entry which is preliminary data.</text>
</comment>
<evidence type="ECO:0000313" key="6">
    <source>
        <dbReference type="Proteomes" id="UP000236345"/>
    </source>
</evidence>
<dbReference type="EMBL" id="NWUO01000021">
    <property type="protein sequence ID" value="PNS10130.1"/>
    <property type="molecule type" value="Genomic_DNA"/>
</dbReference>
<dbReference type="InterPro" id="IPR018062">
    <property type="entry name" value="HTH_AraC-typ_CS"/>
</dbReference>
<dbReference type="SUPFAM" id="SSF46689">
    <property type="entry name" value="Homeodomain-like"/>
    <property type="match status" value="2"/>
</dbReference>
<dbReference type="Gene3D" id="1.10.10.60">
    <property type="entry name" value="Homeodomain-like"/>
    <property type="match status" value="2"/>
</dbReference>
<dbReference type="PROSITE" id="PS01124">
    <property type="entry name" value="HTH_ARAC_FAMILY_2"/>
    <property type="match status" value="1"/>
</dbReference>
<dbReference type="Gene3D" id="3.20.80.10">
    <property type="entry name" value="Regulatory factor, effector binding domain"/>
    <property type="match status" value="1"/>
</dbReference>
<dbReference type="OrthoDB" id="282744at2"/>
<feature type="domain" description="HTH araC/xylS-type" evidence="4">
    <location>
        <begin position="22"/>
        <end position="120"/>
    </location>
</feature>
<evidence type="ECO:0000256" key="2">
    <source>
        <dbReference type="ARBA" id="ARBA00023125"/>
    </source>
</evidence>
<proteinExistence type="predicted"/>
<dbReference type="GO" id="GO:0003700">
    <property type="term" value="F:DNA-binding transcription factor activity"/>
    <property type="evidence" value="ECO:0007669"/>
    <property type="project" value="InterPro"/>
</dbReference>
<evidence type="ECO:0000256" key="3">
    <source>
        <dbReference type="ARBA" id="ARBA00023163"/>
    </source>
</evidence>
<evidence type="ECO:0000313" key="5">
    <source>
        <dbReference type="EMBL" id="PNS10130.1"/>
    </source>
</evidence>
<name>A0A2K1Q522_9GAMM</name>
<gene>
    <name evidence="5" type="ORF">COO59_18885</name>
</gene>
<dbReference type="GO" id="GO:0043565">
    <property type="term" value="F:sequence-specific DNA binding"/>
    <property type="evidence" value="ECO:0007669"/>
    <property type="project" value="InterPro"/>
</dbReference>
<dbReference type="Pfam" id="PF12833">
    <property type="entry name" value="HTH_18"/>
    <property type="match status" value="1"/>
</dbReference>
<dbReference type="AlphaFoldDB" id="A0A2K1Q522"/>
<evidence type="ECO:0000256" key="1">
    <source>
        <dbReference type="ARBA" id="ARBA00023015"/>
    </source>
</evidence>
<dbReference type="InterPro" id="IPR050959">
    <property type="entry name" value="MarA-like"/>
</dbReference>
<reference evidence="6" key="1">
    <citation type="submission" date="2017-09" db="EMBL/GenBank/DDBJ databases">
        <authorList>
            <person name="Palmer M."/>
            <person name="Steenkamp E.T."/>
            <person name="Coetzee M.P."/>
            <person name="Avontuur J.R."/>
            <person name="Van Zyl E."/>
            <person name="Chan W.-Y."/>
            <person name="Blom J."/>
            <person name="Venter S.N."/>
        </authorList>
    </citation>
    <scope>NUCLEOTIDE SEQUENCE [LARGE SCALE GENOMIC DNA]</scope>
    <source>
        <strain evidence="6">QC88-366</strain>
    </source>
</reference>